<keyword evidence="2" id="KW-0472">Membrane</keyword>
<reference evidence="3 4" key="1">
    <citation type="submission" date="2022-03" db="EMBL/GenBank/DDBJ databases">
        <authorList>
            <person name="Macdonald S."/>
            <person name="Ahmed S."/>
            <person name="Newling K."/>
        </authorList>
    </citation>
    <scope>NUCLEOTIDE SEQUENCE [LARGE SCALE GENOMIC DNA]</scope>
</reference>
<dbReference type="EMBL" id="CAKOAT010264042">
    <property type="protein sequence ID" value="CAH8359287.1"/>
    <property type="molecule type" value="Genomic_DNA"/>
</dbReference>
<protein>
    <recommendedName>
        <fullName evidence="5">Transmembrane protein</fullName>
    </recommendedName>
</protein>
<keyword evidence="2" id="KW-0812">Transmembrane</keyword>
<keyword evidence="4" id="KW-1185">Reference proteome</keyword>
<keyword evidence="1" id="KW-0175">Coiled coil</keyword>
<keyword evidence="2" id="KW-1133">Transmembrane helix</keyword>
<accession>A0ABC8KTN1</accession>
<evidence type="ECO:0008006" key="5">
    <source>
        <dbReference type="Google" id="ProtNLM"/>
    </source>
</evidence>
<name>A0ABC8KTN1_ERUVS</name>
<evidence type="ECO:0000313" key="4">
    <source>
        <dbReference type="Proteomes" id="UP001642260"/>
    </source>
</evidence>
<proteinExistence type="predicted"/>
<dbReference type="Proteomes" id="UP001642260">
    <property type="component" value="Unassembled WGS sequence"/>
</dbReference>
<feature type="transmembrane region" description="Helical" evidence="2">
    <location>
        <begin position="868"/>
        <end position="890"/>
    </location>
</feature>
<feature type="coiled-coil region" evidence="1">
    <location>
        <begin position="778"/>
        <end position="805"/>
    </location>
</feature>
<comment type="caution">
    <text evidence="3">The sequence shown here is derived from an EMBL/GenBank/DDBJ whole genome shotgun (WGS) entry which is preliminary data.</text>
</comment>
<dbReference type="PANTHER" id="PTHR13448:SF14">
    <property type="entry name" value="F26K24.17 PROTEIN"/>
    <property type="match status" value="1"/>
</dbReference>
<organism evidence="3 4">
    <name type="scientific">Eruca vesicaria subsp. sativa</name>
    <name type="common">Garden rocket</name>
    <name type="synonym">Eruca sativa</name>
    <dbReference type="NCBI Taxonomy" id="29727"/>
    <lineage>
        <taxon>Eukaryota</taxon>
        <taxon>Viridiplantae</taxon>
        <taxon>Streptophyta</taxon>
        <taxon>Embryophyta</taxon>
        <taxon>Tracheophyta</taxon>
        <taxon>Spermatophyta</taxon>
        <taxon>Magnoliopsida</taxon>
        <taxon>eudicotyledons</taxon>
        <taxon>Gunneridae</taxon>
        <taxon>Pentapetalae</taxon>
        <taxon>rosids</taxon>
        <taxon>malvids</taxon>
        <taxon>Brassicales</taxon>
        <taxon>Brassicaceae</taxon>
        <taxon>Brassiceae</taxon>
        <taxon>Eruca</taxon>
    </lineage>
</organism>
<dbReference type="InterPro" id="IPR019308">
    <property type="entry name" value="TMEM214"/>
</dbReference>
<gene>
    <name evidence="3" type="ORF">ERUC_LOCUS25043</name>
</gene>
<evidence type="ECO:0000256" key="2">
    <source>
        <dbReference type="SAM" id="Phobius"/>
    </source>
</evidence>
<evidence type="ECO:0000313" key="3">
    <source>
        <dbReference type="EMBL" id="CAH8359287.1"/>
    </source>
</evidence>
<dbReference type="PANTHER" id="PTHR13448">
    <property type="entry name" value="TRANSMEMBRANE PROTEIN 214"/>
    <property type="match status" value="1"/>
</dbReference>
<sequence>MSHKGAAKDKNLMAGDGTEKPRVSLAEAAAKIDALDLENYLDVPSVPDIDVLRFYFYFEEEFAQVSWTWVKMFNESPLSTLIDVPLSQIPTPIYELSVDWIKPRPVEFHSYIILWICDRILDNLVSEGGDNAPPSVWPKSQAAHFVVLAMVLRTRPDSLIDVLPSLRDKHMYQGPDKLPLIVWMMAQASRGDLSTGLYSWMCNLLPLLVSNNKSCSPQSTDLVLQFAEYMLSRPKALTILVNGGGVMERQQLVPLPSLDILLRLTFPLPSARVKTTKRFKAIYPSLKEVALSPERARGDKFAMRKLFTFALTLTGEKGNFSSNTSLESFCLFKCVNRFVTGNPSVLTKEATSIAIRSLTENINCFDHWDRLYMNNPEASVALLKKLIDDNHFLRLSTSPIDTLTVNQIMESFRRKNKRAIAEGGANCSLYKEADKYCKLISRRLSRGNRGFKMTLITAVNPKAKKLGTMDGDGAAKQIVSLAEAAAKIDPHHLRDHLVNALRECWRPEELLSRYTDYFEKALSGVSFPWVKMFKDAPLSTLIDVPLSHVPDSVYETTRNWISLPPAGMFVALAIVLRSKPEALTSVLPTLRKDPKYHQGHDKLPITVWMMAQASKGDTCVGLYSWAHNLLPLVTLSNEKRCCIPHSLDLILQFVEEIVSRPKARTILVDGALTLREGEPLIPLSSFEILLRLAFPAPSTRVESTERVEAIYPLLKDVALSEDIAGSNAVEQMFTFALRSARQGIVTGNLALAEEATSIAIWCMFESVDCVEHWNILYRENLEASVARLKKLVEEFDQEKRKLVGEQKVHFLRLPSVTLIFNQAMEKFRRKNKKAIAERGAICSLYKEADKYCTRISWRLSCGNRGFKMTPITAVVLFAAGAAAAATLIALSQ</sequence>
<evidence type="ECO:0000256" key="1">
    <source>
        <dbReference type="SAM" id="Coils"/>
    </source>
</evidence>
<dbReference type="AlphaFoldDB" id="A0ABC8KTN1"/>